<dbReference type="OrthoDB" id="6720292at2759"/>
<accession>A0A9N9XTZ3</accession>
<evidence type="ECO:0008006" key="3">
    <source>
        <dbReference type="Google" id="ProtNLM"/>
    </source>
</evidence>
<keyword evidence="2" id="KW-1185">Reference proteome</keyword>
<gene>
    <name evidence="1" type="ORF">PHYEVI_LOCUS10505</name>
</gene>
<dbReference type="EMBL" id="OU900100">
    <property type="protein sequence ID" value="CAG9864248.1"/>
    <property type="molecule type" value="Genomic_DNA"/>
</dbReference>
<organism evidence="1 2">
    <name type="scientific">Phyllotreta striolata</name>
    <name type="common">Striped flea beetle</name>
    <name type="synonym">Crioceris striolata</name>
    <dbReference type="NCBI Taxonomy" id="444603"/>
    <lineage>
        <taxon>Eukaryota</taxon>
        <taxon>Metazoa</taxon>
        <taxon>Ecdysozoa</taxon>
        <taxon>Arthropoda</taxon>
        <taxon>Hexapoda</taxon>
        <taxon>Insecta</taxon>
        <taxon>Pterygota</taxon>
        <taxon>Neoptera</taxon>
        <taxon>Endopterygota</taxon>
        <taxon>Coleoptera</taxon>
        <taxon>Polyphaga</taxon>
        <taxon>Cucujiformia</taxon>
        <taxon>Chrysomeloidea</taxon>
        <taxon>Chrysomelidae</taxon>
        <taxon>Galerucinae</taxon>
        <taxon>Alticini</taxon>
        <taxon>Phyllotreta</taxon>
    </lineage>
</organism>
<name>A0A9N9XTZ3_PHYSR</name>
<proteinExistence type="predicted"/>
<reference evidence="1" key="1">
    <citation type="submission" date="2022-01" db="EMBL/GenBank/DDBJ databases">
        <authorList>
            <person name="King R."/>
        </authorList>
    </citation>
    <scope>NUCLEOTIDE SEQUENCE</scope>
</reference>
<dbReference type="Proteomes" id="UP001153712">
    <property type="component" value="Chromosome 7"/>
</dbReference>
<dbReference type="AlphaFoldDB" id="A0A9N9XTZ3"/>
<sequence>MTISSLYQLVILISTPAITHNELLNPRIDKSRYLVCYQCSSNSSEITPLCDAGVFKLTNRLEKLTMSFHCPPRWDKYCFTSFVCSNQGHCLTTRGCSGDEDVENNKIKSGCITFGDYNETCFCNTNLCNHSEAINNANANFYTAMYLLYKFLIAYASFYFESDGILTGTEFI</sequence>
<evidence type="ECO:0000313" key="2">
    <source>
        <dbReference type="Proteomes" id="UP001153712"/>
    </source>
</evidence>
<protein>
    <recommendedName>
        <fullName evidence="3">Protein sleepless</fullName>
    </recommendedName>
</protein>
<evidence type="ECO:0000313" key="1">
    <source>
        <dbReference type="EMBL" id="CAG9864248.1"/>
    </source>
</evidence>